<evidence type="ECO:0000256" key="1">
    <source>
        <dbReference type="SAM" id="MobiDB-lite"/>
    </source>
</evidence>
<keyword evidence="3" id="KW-1185">Reference proteome</keyword>
<organism evidence="2 3">
    <name type="scientific">Westerdykella ornata</name>
    <dbReference type="NCBI Taxonomy" id="318751"/>
    <lineage>
        <taxon>Eukaryota</taxon>
        <taxon>Fungi</taxon>
        <taxon>Dikarya</taxon>
        <taxon>Ascomycota</taxon>
        <taxon>Pezizomycotina</taxon>
        <taxon>Dothideomycetes</taxon>
        <taxon>Pleosporomycetidae</taxon>
        <taxon>Pleosporales</taxon>
        <taxon>Sporormiaceae</taxon>
        <taxon>Westerdykella</taxon>
    </lineage>
</organism>
<accession>A0A6A6J7F1</accession>
<dbReference type="GeneID" id="54554472"/>
<dbReference type="EMBL" id="ML986537">
    <property type="protein sequence ID" value="KAF2271576.1"/>
    <property type="molecule type" value="Genomic_DNA"/>
</dbReference>
<dbReference type="RefSeq" id="XP_033649115.1">
    <property type="nucleotide sequence ID" value="XM_033801297.1"/>
</dbReference>
<evidence type="ECO:0000313" key="2">
    <source>
        <dbReference type="EMBL" id="KAF2271576.1"/>
    </source>
</evidence>
<reference evidence="2" key="1">
    <citation type="journal article" date="2020" name="Stud. Mycol.">
        <title>101 Dothideomycetes genomes: a test case for predicting lifestyles and emergence of pathogens.</title>
        <authorList>
            <person name="Haridas S."/>
            <person name="Albert R."/>
            <person name="Binder M."/>
            <person name="Bloem J."/>
            <person name="Labutti K."/>
            <person name="Salamov A."/>
            <person name="Andreopoulos B."/>
            <person name="Baker S."/>
            <person name="Barry K."/>
            <person name="Bills G."/>
            <person name="Bluhm B."/>
            <person name="Cannon C."/>
            <person name="Castanera R."/>
            <person name="Culley D."/>
            <person name="Daum C."/>
            <person name="Ezra D."/>
            <person name="Gonzalez J."/>
            <person name="Henrissat B."/>
            <person name="Kuo A."/>
            <person name="Liang C."/>
            <person name="Lipzen A."/>
            <person name="Lutzoni F."/>
            <person name="Magnuson J."/>
            <person name="Mondo S."/>
            <person name="Nolan M."/>
            <person name="Ohm R."/>
            <person name="Pangilinan J."/>
            <person name="Park H.-J."/>
            <person name="Ramirez L."/>
            <person name="Alfaro M."/>
            <person name="Sun H."/>
            <person name="Tritt A."/>
            <person name="Yoshinaga Y."/>
            <person name="Zwiers L.-H."/>
            <person name="Turgeon B."/>
            <person name="Goodwin S."/>
            <person name="Spatafora J."/>
            <person name="Crous P."/>
            <person name="Grigoriev I."/>
        </authorList>
    </citation>
    <scope>NUCLEOTIDE SEQUENCE</scope>
    <source>
        <strain evidence="2">CBS 379.55</strain>
    </source>
</reference>
<proteinExistence type="predicted"/>
<dbReference type="AlphaFoldDB" id="A0A6A6J7F1"/>
<protein>
    <submittedName>
        <fullName evidence="2">Uncharacterized protein</fullName>
    </submittedName>
</protein>
<evidence type="ECO:0000313" key="3">
    <source>
        <dbReference type="Proteomes" id="UP000800097"/>
    </source>
</evidence>
<dbReference type="Proteomes" id="UP000800097">
    <property type="component" value="Unassembled WGS sequence"/>
</dbReference>
<dbReference type="OrthoDB" id="2279190at2759"/>
<gene>
    <name evidence="2" type="ORF">EI97DRAFT_462697</name>
</gene>
<sequence length="80" mass="8551">MSTVDSATRPMAYMSDSEDGQSTGGRKVTKPGPSVGLPPTSNNFNRPAGNIIKGAADENGKLKDAALLLGSSWIWRRRFI</sequence>
<feature type="region of interest" description="Disordered" evidence="1">
    <location>
        <begin position="1"/>
        <end position="49"/>
    </location>
</feature>
<name>A0A6A6J7F1_WESOR</name>